<dbReference type="PROSITE" id="PS00108">
    <property type="entry name" value="PROTEIN_KINASE_ST"/>
    <property type="match status" value="1"/>
</dbReference>
<protein>
    <submittedName>
        <fullName evidence="5">Serine/threonine protein kinase</fullName>
    </submittedName>
</protein>
<dbReference type="InterPro" id="IPR000719">
    <property type="entry name" value="Prot_kinase_dom"/>
</dbReference>
<dbReference type="CDD" id="cd00200">
    <property type="entry name" value="WD40"/>
    <property type="match status" value="1"/>
</dbReference>
<evidence type="ECO:0000256" key="3">
    <source>
        <dbReference type="PROSITE-ProRule" id="PRU00221"/>
    </source>
</evidence>
<dbReference type="SUPFAM" id="SSF56112">
    <property type="entry name" value="Protein kinase-like (PK-like)"/>
    <property type="match status" value="1"/>
</dbReference>
<keyword evidence="5" id="KW-0808">Transferase</keyword>
<dbReference type="SUPFAM" id="SSF50978">
    <property type="entry name" value="WD40 repeat-like"/>
    <property type="match status" value="1"/>
</dbReference>
<dbReference type="InterPro" id="IPR020472">
    <property type="entry name" value="WD40_PAC1"/>
</dbReference>
<dbReference type="Pfam" id="PF25047">
    <property type="entry name" value="Beta-prop_TEP1_2nd"/>
    <property type="match status" value="1"/>
</dbReference>
<feature type="repeat" description="WD" evidence="3">
    <location>
        <begin position="366"/>
        <end position="407"/>
    </location>
</feature>
<dbReference type="InterPro" id="IPR015943">
    <property type="entry name" value="WD40/YVTN_repeat-like_dom_sf"/>
</dbReference>
<dbReference type="PANTHER" id="PTHR22847">
    <property type="entry name" value="WD40 REPEAT PROTEIN"/>
    <property type="match status" value="1"/>
</dbReference>
<dbReference type="AlphaFoldDB" id="A0AAP5I7J9"/>
<dbReference type="InterPro" id="IPR011009">
    <property type="entry name" value="Kinase-like_dom_sf"/>
</dbReference>
<dbReference type="Proteomes" id="UP000667802">
    <property type="component" value="Unassembled WGS sequence"/>
</dbReference>
<feature type="repeat" description="WD" evidence="3">
    <location>
        <begin position="289"/>
        <end position="323"/>
    </location>
</feature>
<evidence type="ECO:0000313" key="6">
    <source>
        <dbReference type="Proteomes" id="UP000667802"/>
    </source>
</evidence>
<dbReference type="PANTHER" id="PTHR22847:SF637">
    <property type="entry name" value="WD REPEAT DOMAIN 5B"/>
    <property type="match status" value="1"/>
</dbReference>
<organism evidence="5 6">
    <name type="scientific">Aetokthonos hydrillicola Thurmond2011</name>
    <dbReference type="NCBI Taxonomy" id="2712845"/>
    <lineage>
        <taxon>Bacteria</taxon>
        <taxon>Bacillati</taxon>
        <taxon>Cyanobacteriota</taxon>
        <taxon>Cyanophyceae</taxon>
        <taxon>Nostocales</taxon>
        <taxon>Hapalosiphonaceae</taxon>
        <taxon>Aetokthonos</taxon>
    </lineage>
</organism>
<feature type="repeat" description="WD" evidence="3">
    <location>
        <begin position="408"/>
        <end position="442"/>
    </location>
</feature>
<gene>
    <name evidence="5" type="ORF">G7B40_010700</name>
</gene>
<reference evidence="6" key="1">
    <citation type="journal article" date="2021" name="Science">
        <title>Hunting the eagle killer: A cyanobacterial neurotoxin causes vacuolar myelinopathy.</title>
        <authorList>
            <person name="Breinlinger S."/>
            <person name="Phillips T.J."/>
            <person name="Haram B.N."/>
            <person name="Mares J."/>
            <person name="Martinez Yerena J.A."/>
            <person name="Hrouzek P."/>
            <person name="Sobotka R."/>
            <person name="Henderson W.M."/>
            <person name="Schmieder P."/>
            <person name="Williams S.M."/>
            <person name="Lauderdale J.D."/>
            <person name="Wilde H.D."/>
            <person name="Gerrin W."/>
            <person name="Kust A."/>
            <person name="Washington J.W."/>
            <person name="Wagner C."/>
            <person name="Geier B."/>
            <person name="Liebeke M."/>
            <person name="Enke H."/>
            <person name="Niedermeyer T.H.J."/>
            <person name="Wilde S.B."/>
        </authorList>
    </citation>
    <scope>NUCLEOTIDE SEQUENCE [LARGE SCALE GENOMIC DNA]</scope>
    <source>
        <strain evidence="6">Thurmond2011</strain>
    </source>
</reference>
<evidence type="ECO:0000256" key="2">
    <source>
        <dbReference type="ARBA" id="ARBA00022737"/>
    </source>
</evidence>
<dbReference type="Gene3D" id="1.10.510.10">
    <property type="entry name" value="Transferase(Phosphotransferase) domain 1"/>
    <property type="match status" value="1"/>
</dbReference>
<dbReference type="InterPro" id="IPR019775">
    <property type="entry name" value="WD40_repeat_CS"/>
</dbReference>
<keyword evidence="1 3" id="KW-0853">WD repeat</keyword>
<dbReference type="InterPro" id="IPR001680">
    <property type="entry name" value="WD40_rpt"/>
</dbReference>
<evidence type="ECO:0000259" key="4">
    <source>
        <dbReference type="PROSITE" id="PS50011"/>
    </source>
</evidence>
<dbReference type="InterPro" id="IPR008271">
    <property type="entry name" value="Ser/Thr_kinase_AS"/>
</dbReference>
<proteinExistence type="predicted"/>
<dbReference type="RefSeq" id="WP_208345584.1">
    <property type="nucleotide sequence ID" value="NZ_CAWQFN010000696.1"/>
</dbReference>
<dbReference type="SMART" id="SM00320">
    <property type="entry name" value="WD40"/>
    <property type="match status" value="7"/>
</dbReference>
<feature type="domain" description="Protein kinase" evidence="4">
    <location>
        <begin position="5"/>
        <end position="264"/>
    </location>
</feature>
<dbReference type="CDD" id="cd14014">
    <property type="entry name" value="STKc_PknB_like"/>
    <property type="match status" value="1"/>
</dbReference>
<dbReference type="SMART" id="SM00220">
    <property type="entry name" value="S_TKc"/>
    <property type="match status" value="1"/>
</dbReference>
<feature type="repeat" description="WD" evidence="3">
    <location>
        <begin position="499"/>
        <end position="540"/>
    </location>
</feature>
<dbReference type="PROSITE" id="PS50294">
    <property type="entry name" value="WD_REPEATS_REGION"/>
    <property type="match status" value="6"/>
</dbReference>
<keyword evidence="2" id="KW-0677">Repeat</keyword>
<sequence length="574" mass="63983">MQERYRLLKQIGKGGFGTTFLVMDEGLSPPVRCVVQKFSLKNQTPEIFEQKIQQLEELGQHPQIPGLLAYFQQDDHFYLVHEFIEGTNLATLVEEAGIFSETQIWYVLESLLPVVEHISNLDIIHSDIKPENIILRSSTPLTSSWENQEDLVLVGGYYNLLTTEGGIGSPEYAAPEQVKEKPVNASDLYSLGVTCIYLLTQISPFDLFDAANNCWTWRQYLTISLSDRLGKILDKLIQRDVNLRFQLAYEAMEAMGISVKIPLLKSKSQNSYWRCTHILRGNAGLLSCVNSIDISFDGQILASVHDDKTIKLWDLNTQRMLSTLLGHTQGIRSIAFSPHEHIFATASDDKTLKLWNADTLEEIYTLLGHTGAVKSVAFSGDGQFLASGSWDKTVKLWDVKNGKEICTFTGHQLQVSAVAFSHQGRLLASASFDRTIRVWDISKSIQNRPGKTFSSILAGHAWAVLTLAFSPDDKILATGSDDNTIKLWEVDTGHVICTLLDHSWSVTTVTFSTDGQMLISGSRDKTIKLWKVSTKQKIATFSGHLDSVSAVAVSPVAQLIASASRDNTIRLWEL</sequence>
<dbReference type="PRINTS" id="PR00320">
    <property type="entry name" value="GPROTEINBRPT"/>
</dbReference>
<keyword evidence="5" id="KW-0418">Kinase</keyword>
<name>A0AAP5I7J9_9CYAN</name>
<dbReference type="EMBL" id="JAALHA020000003">
    <property type="protein sequence ID" value="MDR9895032.1"/>
    <property type="molecule type" value="Genomic_DNA"/>
</dbReference>
<keyword evidence="5" id="KW-0723">Serine/threonine-protein kinase</keyword>
<dbReference type="GO" id="GO:0004674">
    <property type="term" value="F:protein serine/threonine kinase activity"/>
    <property type="evidence" value="ECO:0007669"/>
    <property type="project" value="UniProtKB-KW"/>
</dbReference>
<evidence type="ECO:0000313" key="5">
    <source>
        <dbReference type="EMBL" id="MDR9895032.1"/>
    </source>
</evidence>
<feature type="repeat" description="WD" evidence="3">
    <location>
        <begin position="541"/>
        <end position="574"/>
    </location>
</feature>
<dbReference type="InterPro" id="IPR036322">
    <property type="entry name" value="WD40_repeat_dom_sf"/>
</dbReference>
<dbReference type="Pfam" id="PF00400">
    <property type="entry name" value="WD40"/>
    <property type="match status" value="3"/>
</dbReference>
<comment type="caution">
    <text evidence="5">The sequence shown here is derived from an EMBL/GenBank/DDBJ whole genome shotgun (WGS) entry which is preliminary data.</text>
</comment>
<feature type="repeat" description="WD" evidence="3">
    <location>
        <begin position="457"/>
        <end position="498"/>
    </location>
</feature>
<dbReference type="Gene3D" id="2.130.10.10">
    <property type="entry name" value="YVTN repeat-like/Quinoprotein amine dehydrogenase"/>
    <property type="match status" value="3"/>
</dbReference>
<dbReference type="InterPro" id="IPR056829">
    <property type="entry name" value="Beta-prop_TEP1_2nd"/>
</dbReference>
<dbReference type="Pfam" id="PF00069">
    <property type="entry name" value="Pkinase"/>
    <property type="match status" value="1"/>
</dbReference>
<accession>A0AAP5I7J9</accession>
<evidence type="ECO:0000256" key="1">
    <source>
        <dbReference type="ARBA" id="ARBA00022574"/>
    </source>
</evidence>
<feature type="repeat" description="WD" evidence="3">
    <location>
        <begin position="324"/>
        <end position="365"/>
    </location>
</feature>
<dbReference type="GO" id="GO:0005524">
    <property type="term" value="F:ATP binding"/>
    <property type="evidence" value="ECO:0007669"/>
    <property type="project" value="InterPro"/>
</dbReference>
<dbReference type="PROSITE" id="PS50082">
    <property type="entry name" value="WD_REPEATS_2"/>
    <property type="match status" value="7"/>
</dbReference>
<dbReference type="PROSITE" id="PS50011">
    <property type="entry name" value="PROTEIN_KINASE_DOM"/>
    <property type="match status" value="1"/>
</dbReference>
<keyword evidence="6" id="KW-1185">Reference proteome</keyword>
<dbReference type="PROSITE" id="PS00678">
    <property type="entry name" value="WD_REPEATS_1"/>
    <property type="match status" value="5"/>
</dbReference>